<dbReference type="Proteomes" id="UP001157502">
    <property type="component" value="Chromosome 1"/>
</dbReference>
<gene>
    <name evidence="1" type="ORF">DPEC_G00002970</name>
</gene>
<dbReference type="EMBL" id="CM055728">
    <property type="protein sequence ID" value="KAJ8016037.1"/>
    <property type="molecule type" value="Genomic_DNA"/>
</dbReference>
<evidence type="ECO:0000313" key="1">
    <source>
        <dbReference type="EMBL" id="KAJ8016037.1"/>
    </source>
</evidence>
<organism evidence="1 2">
    <name type="scientific">Dallia pectoralis</name>
    <name type="common">Alaska blackfish</name>
    <dbReference type="NCBI Taxonomy" id="75939"/>
    <lineage>
        <taxon>Eukaryota</taxon>
        <taxon>Metazoa</taxon>
        <taxon>Chordata</taxon>
        <taxon>Craniata</taxon>
        <taxon>Vertebrata</taxon>
        <taxon>Euteleostomi</taxon>
        <taxon>Actinopterygii</taxon>
        <taxon>Neopterygii</taxon>
        <taxon>Teleostei</taxon>
        <taxon>Protacanthopterygii</taxon>
        <taxon>Esociformes</taxon>
        <taxon>Umbridae</taxon>
        <taxon>Dallia</taxon>
    </lineage>
</organism>
<proteinExistence type="predicted"/>
<comment type="caution">
    <text evidence="1">The sequence shown here is derived from an EMBL/GenBank/DDBJ whole genome shotgun (WGS) entry which is preliminary data.</text>
</comment>
<accession>A0ACC2HJ93</accession>
<reference evidence="1" key="1">
    <citation type="submission" date="2021-05" db="EMBL/GenBank/DDBJ databases">
        <authorList>
            <person name="Pan Q."/>
            <person name="Jouanno E."/>
            <person name="Zahm M."/>
            <person name="Klopp C."/>
            <person name="Cabau C."/>
            <person name="Louis A."/>
            <person name="Berthelot C."/>
            <person name="Parey E."/>
            <person name="Roest Crollius H."/>
            <person name="Montfort J."/>
            <person name="Robinson-Rechavi M."/>
            <person name="Bouchez O."/>
            <person name="Lampietro C."/>
            <person name="Lopez Roques C."/>
            <person name="Donnadieu C."/>
            <person name="Postlethwait J."/>
            <person name="Bobe J."/>
            <person name="Dillon D."/>
            <person name="Chandos A."/>
            <person name="von Hippel F."/>
            <person name="Guiguen Y."/>
        </authorList>
    </citation>
    <scope>NUCLEOTIDE SEQUENCE</scope>
    <source>
        <strain evidence="1">YG-Jan2019</strain>
    </source>
</reference>
<name>A0ACC2HJ93_DALPE</name>
<sequence length="405" mass="46010">MIWHQIQAAKKEKRDIHVIFLDLANAFGSAPHNLLWESFSFFHVPSIVTNLVKAYFKDLQLCFTTADFTTSWQCLEVGIMAGCTISPLAFTMAMEVIIRASRWVVGGEKTKNGIRLPPIRAYMDDMTTLTTTAACTRRLLGKLQENIKWARMKIKPNKSRSISIVKGQLKNVRFCIGYDPIPTASEQPVKSLGRWYNASLGDKDQVQQMERTMTSFVKKWLGVPRCLTNISLYGKGVLELPLTSLTKEYKCSKVRLLMTLKDSSDQTISNAVPPLLTGRKWTPFDAVQQATSALRHSDIVGHVQLGRGGFGLSASKPTWRKASTSERRKMVVEEVRHQEEAERSAKAVSLAKQGQWMRWEGMERRKLSWRELWEMEANNISSIIRATYDVLPSPKNQMVWRGPNL</sequence>
<keyword evidence="2" id="KW-1185">Reference proteome</keyword>
<evidence type="ECO:0000313" key="2">
    <source>
        <dbReference type="Proteomes" id="UP001157502"/>
    </source>
</evidence>
<protein>
    <submittedName>
        <fullName evidence="1">Uncharacterized protein</fullName>
    </submittedName>
</protein>